<reference evidence="2 3" key="1">
    <citation type="journal article" date="2018" name="Mol. Biol. Evol.">
        <title>Broad Genomic Sampling Reveals a Smut Pathogenic Ancestry of the Fungal Clade Ustilaginomycotina.</title>
        <authorList>
            <person name="Kijpornyongpan T."/>
            <person name="Mondo S.J."/>
            <person name="Barry K."/>
            <person name="Sandor L."/>
            <person name="Lee J."/>
            <person name="Lipzen A."/>
            <person name="Pangilinan J."/>
            <person name="LaButti K."/>
            <person name="Hainaut M."/>
            <person name="Henrissat B."/>
            <person name="Grigoriev I.V."/>
            <person name="Spatafora J.W."/>
            <person name="Aime M.C."/>
        </authorList>
    </citation>
    <scope>NUCLEOTIDE SEQUENCE [LARGE SCALE GENOMIC DNA]</scope>
    <source>
        <strain evidence="2 3">MCA 4198</strain>
    </source>
</reference>
<proteinExistence type="predicted"/>
<name>A0A316Z1E0_9BASI</name>
<dbReference type="Proteomes" id="UP000245768">
    <property type="component" value="Unassembled WGS sequence"/>
</dbReference>
<keyword evidence="1" id="KW-0812">Transmembrane</keyword>
<dbReference type="GeneID" id="37042627"/>
<evidence type="ECO:0000256" key="1">
    <source>
        <dbReference type="SAM" id="Phobius"/>
    </source>
</evidence>
<accession>A0A316Z1E0</accession>
<gene>
    <name evidence="2" type="ORF">FA10DRAFT_264601</name>
</gene>
<dbReference type="RefSeq" id="XP_025381203.1">
    <property type="nucleotide sequence ID" value="XM_025520711.1"/>
</dbReference>
<dbReference type="InParanoid" id="A0A316Z1E0"/>
<feature type="transmembrane region" description="Helical" evidence="1">
    <location>
        <begin position="55"/>
        <end position="73"/>
    </location>
</feature>
<sequence>MQVHDFPHDYAGRVAQAMATVSVATHLVFRGRFGLIFKGKNRLVLIIVDSTQIDFTLFVAVITFTLVSAVYFTSATQRRHE</sequence>
<protein>
    <submittedName>
        <fullName evidence="2">Uncharacterized protein</fullName>
    </submittedName>
</protein>
<keyword evidence="1" id="KW-0472">Membrane</keyword>
<organism evidence="2 3">
    <name type="scientific">Acaromyces ingoldii</name>
    <dbReference type="NCBI Taxonomy" id="215250"/>
    <lineage>
        <taxon>Eukaryota</taxon>
        <taxon>Fungi</taxon>
        <taxon>Dikarya</taxon>
        <taxon>Basidiomycota</taxon>
        <taxon>Ustilaginomycotina</taxon>
        <taxon>Exobasidiomycetes</taxon>
        <taxon>Exobasidiales</taxon>
        <taxon>Cryptobasidiaceae</taxon>
        <taxon>Acaromyces</taxon>
    </lineage>
</organism>
<keyword evidence="1" id="KW-1133">Transmembrane helix</keyword>
<dbReference type="EMBL" id="KZ819634">
    <property type="protein sequence ID" value="PWN94005.1"/>
    <property type="molecule type" value="Genomic_DNA"/>
</dbReference>
<evidence type="ECO:0000313" key="2">
    <source>
        <dbReference type="EMBL" id="PWN94005.1"/>
    </source>
</evidence>
<dbReference type="AlphaFoldDB" id="A0A316Z1E0"/>
<evidence type="ECO:0000313" key="3">
    <source>
        <dbReference type="Proteomes" id="UP000245768"/>
    </source>
</evidence>
<keyword evidence="3" id="KW-1185">Reference proteome</keyword>